<proteinExistence type="predicted"/>
<sequence length="107" mass="12473">MSNNCIIFHYIIGFILNNKTTLVGHGCCEFVLFSPVRRYVPHYIFLRELFIFFFFSVVFGLQDHTVQHIFFQLSLSNDNTSSGLICRTSSFTLSSHLNLERPNRLSF</sequence>
<organism evidence="2">
    <name type="scientific">Sipha flava</name>
    <name type="common">yellow sugarcane aphid</name>
    <dbReference type="NCBI Taxonomy" id="143950"/>
    <lineage>
        <taxon>Eukaryota</taxon>
        <taxon>Metazoa</taxon>
        <taxon>Ecdysozoa</taxon>
        <taxon>Arthropoda</taxon>
        <taxon>Hexapoda</taxon>
        <taxon>Insecta</taxon>
        <taxon>Pterygota</taxon>
        <taxon>Neoptera</taxon>
        <taxon>Paraneoptera</taxon>
        <taxon>Hemiptera</taxon>
        <taxon>Sternorrhyncha</taxon>
        <taxon>Aphidomorpha</taxon>
        <taxon>Aphidoidea</taxon>
        <taxon>Aphididae</taxon>
        <taxon>Sipha</taxon>
    </lineage>
</organism>
<dbReference type="EMBL" id="GGMS01000250">
    <property type="protein sequence ID" value="MBY69453.1"/>
    <property type="molecule type" value="Transcribed_RNA"/>
</dbReference>
<evidence type="ECO:0000256" key="1">
    <source>
        <dbReference type="SAM" id="Phobius"/>
    </source>
</evidence>
<dbReference type="AlphaFoldDB" id="A0A2S2PVN5"/>
<keyword evidence="1" id="KW-1133">Transmembrane helix</keyword>
<reference evidence="2" key="1">
    <citation type="submission" date="2018-04" db="EMBL/GenBank/DDBJ databases">
        <title>Transcriptome assembly of Sipha flava.</title>
        <authorList>
            <person name="Scully E.D."/>
            <person name="Geib S.M."/>
            <person name="Palmer N.A."/>
            <person name="Koch K."/>
            <person name="Bradshaw J."/>
            <person name="Heng-Moss T."/>
            <person name="Sarath G."/>
        </authorList>
    </citation>
    <scope>NUCLEOTIDE SEQUENCE</scope>
</reference>
<gene>
    <name evidence="2" type="ORF">g.306</name>
</gene>
<protein>
    <submittedName>
        <fullName evidence="2">Uncharacterized protein</fullName>
    </submittedName>
</protein>
<accession>A0A2S2PVN5</accession>
<keyword evidence="1" id="KW-0812">Transmembrane</keyword>
<keyword evidence="1" id="KW-0472">Membrane</keyword>
<feature type="transmembrane region" description="Helical" evidence="1">
    <location>
        <begin position="40"/>
        <end position="61"/>
    </location>
</feature>
<name>A0A2S2PVN5_9HEMI</name>
<evidence type="ECO:0000313" key="2">
    <source>
        <dbReference type="EMBL" id="MBY69453.1"/>
    </source>
</evidence>